<proteinExistence type="predicted"/>
<reference evidence="3" key="1">
    <citation type="journal article" date="2017" name="Plant J.">
        <title>The pomegranate (Punica granatum L.) genome and the genomics of punicalagin biosynthesis.</title>
        <authorList>
            <person name="Qin G."/>
            <person name="Xu C."/>
            <person name="Ming R."/>
            <person name="Tang H."/>
            <person name="Guyot R."/>
            <person name="Kramer E.M."/>
            <person name="Hu Y."/>
            <person name="Yi X."/>
            <person name="Qi Y."/>
            <person name="Xu X."/>
            <person name="Gao Z."/>
            <person name="Pan H."/>
            <person name="Jian J."/>
            <person name="Tian Y."/>
            <person name="Yue Z."/>
            <person name="Xu Y."/>
        </authorList>
    </citation>
    <scope>NUCLEOTIDE SEQUENCE [LARGE SCALE GENOMIC DNA]</scope>
    <source>
        <strain evidence="3">cv. Dabenzi</strain>
    </source>
</reference>
<evidence type="ECO:0000256" key="1">
    <source>
        <dbReference type="SAM" id="MobiDB-lite"/>
    </source>
</evidence>
<name>A0A218WA87_PUNGR</name>
<feature type="compositionally biased region" description="Basic and acidic residues" evidence="1">
    <location>
        <begin position="64"/>
        <end position="75"/>
    </location>
</feature>
<accession>A0A218WA87</accession>
<comment type="caution">
    <text evidence="2">The sequence shown here is derived from an EMBL/GenBank/DDBJ whole genome shotgun (WGS) entry which is preliminary data.</text>
</comment>
<feature type="region of interest" description="Disordered" evidence="1">
    <location>
        <begin position="64"/>
        <end position="86"/>
    </location>
</feature>
<dbReference type="AlphaFoldDB" id="A0A218WA87"/>
<evidence type="ECO:0000313" key="2">
    <source>
        <dbReference type="EMBL" id="OWM69695.1"/>
    </source>
</evidence>
<dbReference type="Proteomes" id="UP000197138">
    <property type="component" value="Unassembled WGS sequence"/>
</dbReference>
<organism evidence="2 3">
    <name type="scientific">Punica granatum</name>
    <name type="common">Pomegranate</name>
    <dbReference type="NCBI Taxonomy" id="22663"/>
    <lineage>
        <taxon>Eukaryota</taxon>
        <taxon>Viridiplantae</taxon>
        <taxon>Streptophyta</taxon>
        <taxon>Embryophyta</taxon>
        <taxon>Tracheophyta</taxon>
        <taxon>Spermatophyta</taxon>
        <taxon>Magnoliopsida</taxon>
        <taxon>eudicotyledons</taxon>
        <taxon>Gunneridae</taxon>
        <taxon>Pentapetalae</taxon>
        <taxon>rosids</taxon>
        <taxon>malvids</taxon>
        <taxon>Myrtales</taxon>
        <taxon>Lythraceae</taxon>
        <taxon>Punica</taxon>
    </lineage>
</organism>
<evidence type="ECO:0000313" key="3">
    <source>
        <dbReference type="Proteomes" id="UP000197138"/>
    </source>
</evidence>
<gene>
    <name evidence="2" type="ORF">CDL15_Pgr025544</name>
</gene>
<protein>
    <submittedName>
        <fullName evidence="2">Uncharacterized protein</fullName>
    </submittedName>
</protein>
<dbReference type="EMBL" id="MTKT01004810">
    <property type="protein sequence ID" value="OWM69695.1"/>
    <property type="molecule type" value="Genomic_DNA"/>
</dbReference>
<sequence length="197" mass="21782">MAVMQTTKSYRKRFPLSAAASGIPLKRCDLKGANKEPEAVESPEGKKQKRVAIVGLRSSLGLDKQKQEAVADTPKKRNKPSGTMFTGRSIQTHQLCKCTEEAISSEPESVAGDVVGNPSKNKVTSFTCVGGCISDQEFKSTCTNCRTLKLQRQREEARRKIESMTCTAGFQDNLDSMREFEKLMGIKSQWMTTLHAD</sequence>